<dbReference type="PANTHER" id="PTHR30466">
    <property type="entry name" value="FLAVIN REDUCTASE"/>
    <property type="match status" value="1"/>
</dbReference>
<dbReference type="RefSeq" id="WP_311424383.1">
    <property type="nucleotide sequence ID" value="NZ_JAVREH010000032.1"/>
</dbReference>
<reference evidence="5" key="1">
    <citation type="submission" date="2023-07" db="EMBL/GenBank/DDBJ databases">
        <title>30 novel species of actinomycetes from the DSMZ collection.</title>
        <authorList>
            <person name="Nouioui I."/>
        </authorList>
    </citation>
    <scope>NUCLEOTIDE SEQUENCE [LARGE SCALE GENOMIC DNA]</scope>
    <source>
        <strain evidence="5">DSM 44399</strain>
    </source>
</reference>
<dbReference type="PANTHER" id="PTHR30466:SF1">
    <property type="entry name" value="FMN REDUCTASE (NADH) RUTF"/>
    <property type="match status" value="1"/>
</dbReference>
<dbReference type="SMART" id="SM00903">
    <property type="entry name" value="Flavin_Reduct"/>
    <property type="match status" value="1"/>
</dbReference>
<feature type="compositionally biased region" description="Basic and acidic residues" evidence="2">
    <location>
        <begin position="173"/>
        <end position="184"/>
    </location>
</feature>
<dbReference type="InterPro" id="IPR012349">
    <property type="entry name" value="Split_barrel_FMN-bd"/>
</dbReference>
<gene>
    <name evidence="4" type="ORF">RM423_17765</name>
</gene>
<organism evidence="4 5">
    <name type="scientific">Jatrophihabitans lederbergiae</name>
    <dbReference type="NCBI Taxonomy" id="3075547"/>
    <lineage>
        <taxon>Bacteria</taxon>
        <taxon>Bacillati</taxon>
        <taxon>Actinomycetota</taxon>
        <taxon>Actinomycetes</taxon>
        <taxon>Jatrophihabitantales</taxon>
        <taxon>Jatrophihabitantaceae</taxon>
        <taxon>Jatrophihabitans</taxon>
    </lineage>
</organism>
<dbReference type="InterPro" id="IPR002563">
    <property type="entry name" value="Flavin_Rdtase-like_dom"/>
</dbReference>
<sequence>MTAPQAVPVGRQLRSTLGCFATGITVVATGGQQPHGMTANSFTSVSIEPPLVLVCVRVDAVFHESLRAFGSYSVNVLSAAQEEVARHFANPARHAVGNEFPLGNWSTSEQTGALLLRDSHAWLDCRLEQVYDGGDHSIFLGRVLDFGADIAAEPLLYYEGEYHNLSRSQFTVPHRDSGARRTADALRSASVPT</sequence>
<dbReference type="EMBL" id="JAVREH010000032">
    <property type="protein sequence ID" value="MDT0263235.1"/>
    <property type="molecule type" value="Genomic_DNA"/>
</dbReference>
<evidence type="ECO:0000313" key="5">
    <source>
        <dbReference type="Proteomes" id="UP001183176"/>
    </source>
</evidence>
<evidence type="ECO:0000256" key="2">
    <source>
        <dbReference type="SAM" id="MobiDB-lite"/>
    </source>
</evidence>
<proteinExistence type="predicted"/>
<protein>
    <submittedName>
        <fullName evidence="4">Flavin reductase family protein</fullName>
        <ecNumber evidence="4">1.-.-.-</ecNumber>
    </submittedName>
</protein>
<comment type="caution">
    <text evidence="4">The sequence shown here is derived from an EMBL/GenBank/DDBJ whole genome shotgun (WGS) entry which is preliminary data.</text>
</comment>
<dbReference type="Gene3D" id="2.30.110.10">
    <property type="entry name" value="Electron Transport, Fmn-binding Protein, Chain A"/>
    <property type="match status" value="1"/>
</dbReference>
<dbReference type="Pfam" id="PF01613">
    <property type="entry name" value="Flavin_Reduct"/>
    <property type="match status" value="1"/>
</dbReference>
<evidence type="ECO:0000259" key="3">
    <source>
        <dbReference type="SMART" id="SM00903"/>
    </source>
</evidence>
<dbReference type="GO" id="GO:0016491">
    <property type="term" value="F:oxidoreductase activity"/>
    <property type="evidence" value="ECO:0007669"/>
    <property type="project" value="UniProtKB-KW"/>
</dbReference>
<dbReference type="InterPro" id="IPR050268">
    <property type="entry name" value="NADH-dep_flavin_reductase"/>
</dbReference>
<accession>A0ABU2JE38</accession>
<feature type="region of interest" description="Disordered" evidence="2">
    <location>
        <begin position="171"/>
        <end position="193"/>
    </location>
</feature>
<evidence type="ECO:0000313" key="4">
    <source>
        <dbReference type="EMBL" id="MDT0263235.1"/>
    </source>
</evidence>
<keyword evidence="1 4" id="KW-0560">Oxidoreductase</keyword>
<feature type="domain" description="Flavin reductase like" evidence="3">
    <location>
        <begin position="17"/>
        <end position="164"/>
    </location>
</feature>
<dbReference type="SUPFAM" id="SSF50475">
    <property type="entry name" value="FMN-binding split barrel"/>
    <property type="match status" value="1"/>
</dbReference>
<name>A0ABU2JE38_9ACTN</name>
<dbReference type="EC" id="1.-.-.-" evidence="4"/>
<dbReference type="Proteomes" id="UP001183176">
    <property type="component" value="Unassembled WGS sequence"/>
</dbReference>
<evidence type="ECO:0000256" key="1">
    <source>
        <dbReference type="ARBA" id="ARBA00023002"/>
    </source>
</evidence>
<keyword evidence="5" id="KW-1185">Reference proteome</keyword>